<evidence type="ECO:0000259" key="1">
    <source>
        <dbReference type="Pfam" id="PF20243"/>
    </source>
</evidence>
<name>A0ABW5TUI2_9SPHI</name>
<feature type="domain" description="Copper-binding protein MbnP-like" evidence="1">
    <location>
        <begin position="27"/>
        <end position="223"/>
    </location>
</feature>
<dbReference type="Proteomes" id="UP001597546">
    <property type="component" value="Unassembled WGS sequence"/>
</dbReference>
<keyword evidence="3" id="KW-1185">Reference proteome</keyword>
<dbReference type="RefSeq" id="WP_379040355.1">
    <property type="nucleotide sequence ID" value="NZ_JBHSKW010000003.1"/>
</dbReference>
<evidence type="ECO:0000313" key="3">
    <source>
        <dbReference type="Proteomes" id="UP001597546"/>
    </source>
</evidence>
<protein>
    <submittedName>
        <fullName evidence="2">MbnP family protein</fullName>
    </submittedName>
</protein>
<proteinExistence type="predicted"/>
<accession>A0ABW5TUI2</accession>
<dbReference type="InterPro" id="IPR046863">
    <property type="entry name" value="MbnP-like_dom"/>
</dbReference>
<dbReference type="PROSITE" id="PS51257">
    <property type="entry name" value="PROKAR_LIPOPROTEIN"/>
    <property type="match status" value="1"/>
</dbReference>
<evidence type="ECO:0000313" key="2">
    <source>
        <dbReference type="EMBL" id="MFD2732703.1"/>
    </source>
</evidence>
<dbReference type="EMBL" id="JBHULV010000046">
    <property type="protein sequence ID" value="MFD2732703.1"/>
    <property type="molecule type" value="Genomic_DNA"/>
</dbReference>
<organism evidence="2 3">
    <name type="scientific">Pedobacter alpinus</name>
    <dbReference type="NCBI Taxonomy" id="1590643"/>
    <lineage>
        <taxon>Bacteria</taxon>
        <taxon>Pseudomonadati</taxon>
        <taxon>Bacteroidota</taxon>
        <taxon>Sphingobacteriia</taxon>
        <taxon>Sphingobacteriales</taxon>
        <taxon>Sphingobacteriaceae</taxon>
        <taxon>Pedobacter</taxon>
    </lineage>
</organism>
<gene>
    <name evidence="2" type="ORF">ACFSSE_13425</name>
</gene>
<reference evidence="3" key="1">
    <citation type="journal article" date="2019" name="Int. J. Syst. Evol. Microbiol.">
        <title>The Global Catalogue of Microorganisms (GCM) 10K type strain sequencing project: providing services to taxonomists for standard genome sequencing and annotation.</title>
        <authorList>
            <consortium name="The Broad Institute Genomics Platform"/>
            <consortium name="The Broad Institute Genome Sequencing Center for Infectious Disease"/>
            <person name="Wu L."/>
            <person name="Ma J."/>
        </authorList>
    </citation>
    <scope>NUCLEOTIDE SEQUENCE [LARGE SCALE GENOMIC DNA]</scope>
    <source>
        <strain evidence="3">KCTC 42456</strain>
    </source>
</reference>
<comment type="caution">
    <text evidence="2">The sequence shown here is derived from an EMBL/GenBank/DDBJ whole genome shotgun (WGS) entry which is preliminary data.</text>
</comment>
<sequence length="249" mass="27321">MKKLFIMAFLAIAMVSCKKEDTAIVGTGTLDFDFENVVNNAPLVLGNQSYTNAQNESFTVSTFKYYVSNIELTHTNGTIYKAPENYFLIDQSQSETFAQQLTNIPAGDYHKISFTIGVDSARNFAGAQTGVLAPEKGMFWTWNSGYIFLKMEGTADASTKSTKALAFHIGGATATTNAIRKVSFNIQNTLRVRTTSAPELHFKVNVAAMFTGTEEISFAQYNTIHGGANALKIANNYAQSMFSLDHVHN</sequence>
<dbReference type="Pfam" id="PF20243">
    <property type="entry name" value="MbnP"/>
    <property type="match status" value="1"/>
</dbReference>